<dbReference type="InterPro" id="IPR025287">
    <property type="entry name" value="WAK_GUB"/>
</dbReference>
<evidence type="ECO:0000256" key="9">
    <source>
        <dbReference type="ARBA" id="ARBA00022840"/>
    </source>
</evidence>
<keyword evidence="2" id="KW-0723">Serine/threonine-protein kinase</keyword>
<dbReference type="Gene3D" id="3.30.200.20">
    <property type="entry name" value="Phosphorylase Kinase, domain 1"/>
    <property type="match status" value="1"/>
</dbReference>
<reference evidence="18 19" key="1">
    <citation type="submission" date="2023-10" db="EMBL/GenBank/DDBJ databases">
        <title>Chromosome-scale genome assembly provides insights into flower coloration mechanisms of Canna indica.</title>
        <authorList>
            <person name="Li C."/>
        </authorList>
    </citation>
    <scope>NUCLEOTIDE SEQUENCE [LARGE SCALE GENOMIC DNA]</scope>
    <source>
        <tissue evidence="18">Flower</tissue>
    </source>
</reference>
<gene>
    <name evidence="18" type="ORF">Cni_G24723</name>
</gene>
<evidence type="ECO:0000256" key="6">
    <source>
        <dbReference type="ARBA" id="ARBA00022729"/>
    </source>
</evidence>
<evidence type="ECO:0000259" key="17">
    <source>
        <dbReference type="PROSITE" id="PS50011"/>
    </source>
</evidence>
<keyword evidence="3" id="KW-0245">EGF-like domain</keyword>
<comment type="subcellular location">
    <subcellularLocation>
        <location evidence="1">Membrane</location>
        <topology evidence="1">Single-pass type I membrane protein</topology>
    </subcellularLocation>
</comment>
<keyword evidence="11 15" id="KW-0472">Membrane</keyword>
<dbReference type="GO" id="GO:0005524">
    <property type="term" value="F:ATP binding"/>
    <property type="evidence" value="ECO:0007669"/>
    <property type="project" value="UniProtKB-UniRule"/>
</dbReference>
<dbReference type="PROSITE" id="PS00108">
    <property type="entry name" value="PROTEIN_KINASE_ST"/>
    <property type="match status" value="1"/>
</dbReference>
<dbReference type="Gene3D" id="1.10.510.10">
    <property type="entry name" value="Transferase(Phosphotransferase) domain 1"/>
    <property type="match status" value="1"/>
</dbReference>
<dbReference type="EMBL" id="CP136897">
    <property type="protein sequence ID" value="WOL15941.1"/>
    <property type="molecule type" value="Genomic_DNA"/>
</dbReference>
<dbReference type="GO" id="GO:0005509">
    <property type="term" value="F:calcium ion binding"/>
    <property type="evidence" value="ECO:0007669"/>
    <property type="project" value="InterPro"/>
</dbReference>
<keyword evidence="13" id="KW-0325">Glycoprotein</keyword>
<dbReference type="InterPro" id="IPR000742">
    <property type="entry name" value="EGF"/>
</dbReference>
<evidence type="ECO:0000313" key="19">
    <source>
        <dbReference type="Proteomes" id="UP001327560"/>
    </source>
</evidence>
<dbReference type="InterPro" id="IPR049883">
    <property type="entry name" value="NOTCH1_EGF-like"/>
</dbReference>
<dbReference type="InterPro" id="IPR000719">
    <property type="entry name" value="Prot_kinase_dom"/>
</dbReference>
<dbReference type="Pfam" id="PF00069">
    <property type="entry name" value="Pkinase"/>
    <property type="match status" value="1"/>
</dbReference>
<dbReference type="SUPFAM" id="SSF57196">
    <property type="entry name" value="EGF/Laminin"/>
    <property type="match status" value="1"/>
</dbReference>
<keyword evidence="8 18" id="KW-0418">Kinase</keyword>
<evidence type="ECO:0000256" key="11">
    <source>
        <dbReference type="ARBA" id="ARBA00023136"/>
    </source>
</evidence>
<protein>
    <submittedName>
        <fullName evidence="18">Wall-associated receptor kinase-like 16</fullName>
    </submittedName>
</protein>
<dbReference type="PANTHER" id="PTHR27005">
    <property type="entry name" value="WALL-ASSOCIATED RECEPTOR KINASE-LIKE 21"/>
    <property type="match status" value="1"/>
</dbReference>
<keyword evidence="6 16" id="KW-0732">Signal</keyword>
<keyword evidence="19" id="KW-1185">Reference proteome</keyword>
<keyword evidence="7 14" id="KW-0547">Nucleotide-binding</keyword>
<evidence type="ECO:0000256" key="14">
    <source>
        <dbReference type="PROSITE-ProRule" id="PRU10141"/>
    </source>
</evidence>
<evidence type="ECO:0000256" key="10">
    <source>
        <dbReference type="ARBA" id="ARBA00022989"/>
    </source>
</evidence>
<keyword evidence="12" id="KW-1015">Disulfide bond</keyword>
<dbReference type="FunFam" id="1.10.510.10:FF:000084">
    <property type="entry name" value="Wall-associated receptor kinase 2"/>
    <property type="match status" value="1"/>
</dbReference>
<dbReference type="Pfam" id="PF13947">
    <property type="entry name" value="GUB_WAK_bind"/>
    <property type="match status" value="1"/>
</dbReference>
<keyword evidence="5 15" id="KW-0812">Transmembrane</keyword>
<dbReference type="FunFam" id="3.30.200.20:FF:000043">
    <property type="entry name" value="Wall-associated receptor kinase 2"/>
    <property type="match status" value="1"/>
</dbReference>
<feature type="chain" id="PRO_5042944003" evidence="16">
    <location>
        <begin position="23"/>
        <end position="752"/>
    </location>
</feature>
<keyword evidence="4" id="KW-0808">Transferase</keyword>
<dbReference type="PROSITE" id="PS01187">
    <property type="entry name" value="EGF_CA"/>
    <property type="match status" value="1"/>
</dbReference>
<dbReference type="SMART" id="SM00181">
    <property type="entry name" value="EGF"/>
    <property type="match status" value="2"/>
</dbReference>
<organism evidence="18 19">
    <name type="scientific">Canna indica</name>
    <name type="common">Indian-shot</name>
    <dbReference type="NCBI Taxonomy" id="4628"/>
    <lineage>
        <taxon>Eukaryota</taxon>
        <taxon>Viridiplantae</taxon>
        <taxon>Streptophyta</taxon>
        <taxon>Embryophyta</taxon>
        <taxon>Tracheophyta</taxon>
        <taxon>Spermatophyta</taxon>
        <taxon>Magnoliopsida</taxon>
        <taxon>Liliopsida</taxon>
        <taxon>Zingiberales</taxon>
        <taxon>Cannaceae</taxon>
        <taxon>Canna</taxon>
    </lineage>
</organism>
<dbReference type="GO" id="GO:0030247">
    <property type="term" value="F:polysaccharide binding"/>
    <property type="evidence" value="ECO:0007669"/>
    <property type="project" value="InterPro"/>
</dbReference>
<dbReference type="GO" id="GO:0007166">
    <property type="term" value="P:cell surface receptor signaling pathway"/>
    <property type="evidence" value="ECO:0007669"/>
    <property type="project" value="InterPro"/>
</dbReference>
<feature type="transmembrane region" description="Helical" evidence="15">
    <location>
        <begin position="349"/>
        <end position="375"/>
    </location>
</feature>
<evidence type="ECO:0000256" key="5">
    <source>
        <dbReference type="ARBA" id="ARBA00022692"/>
    </source>
</evidence>
<name>A0AAQ3L0N4_9LILI</name>
<dbReference type="Pfam" id="PF07645">
    <property type="entry name" value="EGF_CA"/>
    <property type="match status" value="1"/>
</dbReference>
<feature type="binding site" evidence="14">
    <location>
        <position position="452"/>
    </location>
    <ligand>
        <name>ATP</name>
        <dbReference type="ChEBI" id="CHEBI:30616"/>
    </ligand>
</feature>
<dbReference type="FunFam" id="2.10.25.10:FF:000628">
    <property type="entry name" value="Wall-associated receptor kinase 2"/>
    <property type="match status" value="1"/>
</dbReference>
<dbReference type="CDD" id="cd00054">
    <property type="entry name" value="EGF_CA"/>
    <property type="match status" value="1"/>
</dbReference>
<sequence>MCNLHHLFQLLCLMIFVAALKATTTTTTLMPSCQSHCGNVSIPYPFGIGAGCHIQGFDILCNTTFHPPRPFVGDTGAELIDISLIPGEARVYEHIDWVCYNETSLVDYEFLSVNLTTRPVYKISSTRNKFTGVGCYTLAYVGGDIGNPNYLSGCVTSCDSLASAMNETCAGSGCCQTTLPKGLTSVVTGFAIGLNNTVVWDFNPCSYAFVVEQDWYNFTSADLMFGHLNSTNQKGVPTVLDWAIGNQTCEEARRNSTSYACVDKNSECLNSTNGPGYRCNCSRGYEGNPYLSNGCRDIDECEGPLDQYPCYGICRNTPGNYTCSCPRGKQDGDPYTKDGCRSTGSSFPLALKILIATMCSIFFVTVMSFGIYLGLQKRKLIQIKQSFFEKNGGSILQQQINSFQGATFKLFTLEELEKATNKFDDKLVIGRGGHGIVYKGTLEDKRTVAIKKSKLMDEGQTQEFAREMLILSQINHRNVIKILGCCLEVEVPMLVYEFIPNGTLFQYLHDKIHKISIPLDARLRIAEESASALAYLHSAASPPIIHGDVKSSNILLDEEYSTKVSDFGASKLAPKDEAQFATVVQGTCGYLDPEYLLTCQLTEKSDVYSFGVVILELLTRMKPFEFDATGQEKILASIFFVAMKEDKIENILDNELKVGVDMVLIKEFSKVAMQCLNFTRDERPTMKEVAQSLETLRKSKHHVAAPSNQQIVHLDQDDRVENTMSQEFVYTHDATGSGNMEILSLLDVGNGR</sequence>
<dbReference type="SMART" id="SM00220">
    <property type="entry name" value="S_TKc"/>
    <property type="match status" value="1"/>
</dbReference>
<feature type="signal peptide" evidence="16">
    <location>
        <begin position="1"/>
        <end position="22"/>
    </location>
</feature>
<proteinExistence type="predicted"/>
<evidence type="ECO:0000256" key="7">
    <source>
        <dbReference type="ARBA" id="ARBA00022741"/>
    </source>
</evidence>
<evidence type="ECO:0000256" key="4">
    <source>
        <dbReference type="ARBA" id="ARBA00022679"/>
    </source>
</evidence>
<evidence type="ECO:0000256" key="2">
    <source>
        <dbReference type="ARBA" id="ARBA00022527"/>
    </source>
</evidence>
<dbReference type="PROSITE" id="PS00107">
    <property type="entry name" value="PROTEIN_KINASE_ATP"/>
    <property type="match status" value="1"/>
</dbReference>
<evidence type="ECO:0000256" key="3">
    <source>
        <dbReference type="ARBA" id="ARBA00022536"/>
    </source>
</evidence>
<keyword evidence="18" id="KW-0675">Receptor</keyword>
<dbReference type="Gene3D" id="2.10.25.10">
    <property type="entry name" value="Laminin"/>
    <property type="match status" value="1"/>
</dbReference>
<dbReference type="CDD" id="cd14066">
    <property type="entry name" value="STKc_IRAK"/>
    <property type="match status" value="1"/>
</dbReference>
<dbReference type="InterPro" id="IPR008271">
    <property type="entry name" value="Ser/Thr_kinase_AS"/>
</dbReference>
<dbReference type="PROSITE" id="PS50011">
    <property type="entry name" value="PROTEIN_KINASE_DOM"/>
    <property type="match status" value="1"/>
</dbReference>
<dbReference type="InterPro" id="IPR045274">
    <property type="entry name" value="WAK-like"/>
</dbReference>
<dbReference type="AlphaFoldDB" id="A0AAQ3L0N4"/>
<evidence type="ECO:0000313" key="18">
    <source>
        <dbReference type="EMBL" id="WOL15941.1"/>
    </source>
</evidence>
<evidence type="ECO:0000256" key="13">
    <source>
        <dbReference type="ARBA" id="ARBA00023180"/>
    </source>
</evidence>
<dbReference type="InterPro" id="IPR017441">
    <property type="entry name" value="Protein_kinase_ATP_BS"/>
</dbReference>
<evidence type="ECO:0000256" key="1">
    <source>
        <dbReference type="ARBA" id="ARBA00004479"/>
    </source>
</evidence>
<dbReference type="InterPro" id="IPR018097">
    <property type="entry name" value="EGF_Ca-bd_CS"/>
</dbReference>
<dbReference type="SUPFAM" id="SSF56112">
    <property type="entry name" value="Protein kinase-like (PK-like)"/>
    <property type="match status" value="1"/>
</dbReference>
<evidence type="ECO:0000256" key="8">
    <source>
        <dbReference type="ARBA" id="ARBA00022777"/>
    </source>
</evidence>
<keyword evidence="9 14" id="KW-0067">ATP-binding</keyword>
<dbReference type="InterPro" id="IPR001881">
    <property type="entry name" value="EGF-like_Ca-bd_dom"/>
</dbReference>
<accession>A0AAQ3L0N4</accession>
<evidence type="ECO:0000256" key="15">
    <source>
        <dbReference type="SAM" id="Phobius"/>
    </source>
</evidence>
<feature type="domain" description="Protein kinase" evidence="17">
    <location>
        <begin position="423"/>
        <end position="696"/>
    </location>
</feature>
<evidence type="ECO:0000256" key="12">
    <source>
        <dbReference type="ARBA" id="ARBA00023157"/>
    </source>
</evidence>
<dbReference type="PANTHER" id="PTHR27005:SF394">
    <property type="entry name" value="OS02G0808100 PROTEIN"/>
    <property type="match status" value="1"/>
</dbReference>
<evidence type="ECO:0000256" key="16">
    <source>
        <dbReference type="SAM" id="SignalP"/>
    </source>
</evidence>
<dbReference type="SMART" id="SM00179">
    <property type="entry name" value="EGF_CA"/>
    <property type="match status" value="1"/>
</dbReference>
<keyword evidence="10 15" id="KW-1133">Transmembrane helix</keyword>
<dbReference type="GO" id="GO:0004674">
    <property type="term" value="F:protein serine/threonine kinase activity"/>
    <property type="evidence" value="ECO:0007669"/>
    <property type="project" value="UniProtKB-KW"/>
</dbReference>
<dbReference type="InterPro" id="IPR011009">
    <property type="entry name" value="Kinase-like_dom_sf"/>
</dbReference>
<dbReference type="GO" id="GO:0005886">
    <property type="term" value="C:plasma membrane"/>
    <property type="evidence" value="ECO:0007669"/>
    <property type="project" value="TreeGrafter"/>
</dbReference>
<dbReference type="Proteomes" id="UP001327560">
    <property type="component" value="Chromosome 8"/>
</dbReference>